<evidence type="ECO:0000256" key="2">
    <source>
        <dbReference type="ARBA" id="ARBA00022692"/>
    </source>
</evidence>
<evidence type="ECO:0000313" key="9">
    <source>
        <dbReference type="EMBL" id="MFA9460969.1"/>
    </source>
</evidence>
<name>A0ABV4TV22_9GAMM</name>
<dbReference type="Pfam" id="PF19358">
    <property type="entry name" value="DUF5935"/>
    <property type="match status" value="1"/>
</dbReference>
<feature type="transmembrane region" description="Helical" evidence="6">
    <location>
        <begin position="129"/>
        <end position="149"/>
    </location>
</feature>
<evidence type="ECO:0000256" key="5">
    <source>
        <dbReference type="SAM" id="MobiDB-lite"/>
    </source>
</evidence>
<dbReference type="GO" id="GO:0016874">
    <property type="term" value="F:ligase activity"/>
    <property type="evidence" value="ECO:0007669"/>
    <property type="project" value="UniProtKB-KW"/>
</dbReference>
<comment type="subcellular location">
    <subcellularLocation>
        <location evidence="1">Membrane</location>
        <topology evidence="1">Multi-pass membrane protein</topology>
    </subcellularLocation>
</comment>
<keyword evidence="4 6" id="KW-0472">Membrane</keyword>
<keyword evidence="9" id="KW-0436">Ligase</keyword>
<keyword evidence="3 6" id="KW-1133">Transmembrane helix</keyword>
<dbReference type="EMBL" id="JBGUAW010000005">
    <property type="protein sequence ID" value="MFA9460969.1"/>
    <property type="molecule type" value="Genomic_DNA"/>
</dbReference>
<feature type="transmembrane region" description="Helical" evidence="6">
    <location>
        <begin position="332"/>
        <end position="351"/>
    </location>
</feature>
<feature type="domain" description="O-antigen ligase-related" evidence="7">
    <location>
        <begin position="201"/>
        <end position="344"/>
    </location>
</feature>
<feature type="transmembrane region" description="Helical" evidence="6">
    <location>
        <begin position="43"/>
        <end position="63"/>
    </location>
</feature>
<protein>
    <submittedName>
        <fullName evidence="9">O-glycosylation ligase, exosortase A system-associated</fullName>
    </submittedName>
</protein>
<dbReference type="InterPro" id="IPR017528">
    <property type="entry name" value="CHP03097O-antigen_lig-rel"/>
</dbReference>
<gene>
    <name evidence="9" type="ORF">ACERLL_09040</name>
</gene>
<comment type="caution">
    <text evidence="9">The sequence shown here is derived from an EMBL/GenBank/DDBJ whole genome shotgun (WGS) entry which is preliminary data.</text>
</comment>
<sequence>MRDVALIIIFASLIPMVLVRPWTGVLVWSWIGFMNPHRLGWGIADQLPVAMVFGSLTLVAMWFQSDRKLVPLTRETVLIVLMMILFTVTTFTAWVPSAAWPQWEKVIKILGFALVTGMLIYGKKRIVALMAVMAGSIAFYGVKGAAFVVETAGQYRVKGPEHSFIGANTSLGLAMLMVIPVLAALAQEVERKWARMAIYGVMALTVVATVFTYSRGALLGLAVVIPLMLIKANKKLLLFLFMIPVAVKAPDLIPTKLIERAETMENYQQDRSAMQRIQAWGVGWNVAVERPLVGAGFKLERAPNDLWLRYANWQDEHFDSSRAAHSNYFQMLGEHGFLGLGLYLLLLFFTFDSLRKIKKQAPGVGLGWMRKYADGLQVGLVAYAISGAFLSLAYFDLFYTFVILAGIMRREIAEATDTAASQAEGSKKVAPGAPTRPIAPAPAQMAREG</sequence>
<feature type="domain" description="DUF5935" evidence="8">
    <location>
        <begin position="1"/>
        <end position="157"/>
    </location>
</feature>
<dbReference type="RefSeq" id="WP_373655749.1">
    <property type="nucleotide sequence ID" value="NZ_JBGUAW010000005.1"/>
</dbReference>
<evidence type="ECO:0000259" key="8">
    <source>
        <dbReference type="Pfam" id="PF19358"/>
    </source>
</evidence>
<evidence type="ECO:0000256" key="3">
    <source>
        <dbReference type="ARBA" id="ARBA00022989"/>
    </source>
</evidence>
<feature type="region of interest" description="Disordered" evidence="5">
    <location>
        <begin position="419"/>
        <end position="449"/>
    </location>
</feature>
<dbReference type="PANTHER" id="PTHR37422">
    <property type="entry name" value="TEICHURONIC ACID BIOSYNTHESIS PROTEIN TUAE"/>
    <property type="match status" value="1"/>
</dbReference>
<dbReference type="PANTHER" id="PTHR37422:SF13">
    <property type="entry name" value="LIPOPOLYSACCHARIDE BIOSYNTHESIS PROTEIN PA4999-RELATED"/>
    <property type="match status" value="1"/>
</dbReference>
<feature type="transmembrane region" description="Helical" evidence="6">
    <location>
        <begin position="164"/>
        <end position="185"/>
    </location>
</feature>
<dbReference type="Proteomes" id="UP001575181">
    <property type="component" value="Unassembled WGS sequence"/>
</dbReference>
<feature type="transmembrane region" description="Helical" evidence="6">
    <location>
        <begin position="106"/>
        <end position="122"/>
    </location>
</feature>
<organism evidence="9 10">
    <name type="scientific">Thiohalorhabdus methylotrophus</name>
    <dbReference type="NCBI Taxonomy" id="3242694"/>
    <lineage>
        <taxon>Bacteria</taxon>
        <taxon>Pseudomonadati</taxon>
        <taxon>Pseudomonadota</taxon>
        <taxon>Gammaproteobacteria</taxon>
        <taxon>Thiohalorhabdales</taxon>
        <taxon>Thiohalorhabdaceae</taxon>
        <taxon>Thiohalorhabdus</taxon>
    </lineage>
</organism>
<evidence type="ECO:0000256" key="6">
    <source>
        <dbReference type="SAM" id="Phobius"/>
    </source>
</evidence>
<dbReference type="InterPro" id="IPR007016">
    <property type="entry name" value="O-antigen_ligase-rel_domated"/>
</dbReference>
<keyword evidence="2 6" id="KW-0812">Transmembrane</keyword>
<evidence type="ECO:0000259" key="7">
    <source>
        <dbReference type="Pfam" id="PF04932"/>
    </source>
</evidence>
<proteinExistence type="predicted"/>
<evidence type="ECO:0000313" key="10">
    <source>
        <dbReference type="Proteomes" id="UP001575181"/>
    </source>
</evidence>
<feature type="transmembrane region" description="Helical" evidence="6">
    <location>
        <begin position="197"/>
        <end position="230"/>
    </location>
</feature>
<evidence type="ECO:0000256" key="4">
    <source>
        <dbReference type="ARBA" id="ARBA00023136"/>
    </source>
</evidence>
<accession>A0ABV4TV22</accession>
<dbReference type="Pfam" id="PF04932">
    <property type="entry name" value="Wzy_C"/>
    <property type="match status" value="1"/>
</dbReference>
<keyword evidence="10" id="KW-1185">Reference proteome</keyword>
<dbReference type="InterPro" id="IPR045979">
    <property type="entry name" value="DUF5935"/>
</dbReference>
<feature type="transmembrane region" description="Helical" evidence="6">
    <location>
        <begin position="380"/>
        <end position="404"/>
    </location>
</feature>
<feature type="transmembrane region" description="Helical" evidence="6">
    <location>
        <begin position="75"/>
        <end position="94"/>
    </location>
</feature>
<dbReference type="NCBIfam" id="TIGR03097">
    <property type="entry name" value="PEP_O_lig_1"/>
    <property type="match status" value="1"/>
</dbReference>
<dbReference type="InterPro" id="IPR051533">
    <property type="entry name" value="WaaL-like"/>
</dbReference>
<reference evidence="9 10" key="1">
    <citation type="submission" date="2024-08" db="EMBL/GenBank/DDBJ databases">
        <title>Whole-genome sequencing of halo(alkali)philic microorganisms from hypersaline lakes.</title>
        <authorList>
            <person name="Sorokin D.Y."/>
            <person name="Merkel A.Y."/>
            <person name="Messina E."/>
            <person name="Yakimov M."/>
        </authorList>
    </citation>
    <scope>NUCLEOTIDE SEQUENCE [LARGE SCALE GENOMIC DNA]</scope>
    <source>
        <strain evidence="9 10">Cl-TMA</strain>
    </source>
</reference>
<evidence type="ECO:0000256" key="1">
    <source>
        <dbReference type="ARBA" id="ARBA00004141"/>
    </source>
</evidence>